<dbReference type="InterPro" id="IPR011323">
    <property type="entry name" value="Mss4/transl-control_tumour"/>
</dbReference>
<accession>A0A9Q0M9N5</accession>
<dbReference type="GO" id="GO:0005509">
    <property type="term" value="F:calcium ion binding"/>
    <property type="evidence" value="ECO:0007669"/>
    <property type="project" value="TreeGrafter"/>
</dbReference>
<comment type="caution">
    <text evidence="4">The sequence shown here is derived from an EMBL/GenBank/DDBJ whole genome shotgun (WGS) entry which is preliminary data.</text>
</comment>
<dbReference type="SUPFAM" id="SSF51316">
    <property type="entry name" value="Mss4-like"/>
    <property type="match status" value="1"/>
</dbReference>
<evidence type="ECO:0000256" key="1">
    <source>
        <dbReference type="ARBA" id="ARBA00014759"/>
    </source>
</evidence>
<keyword evidence="5" id="KW-1185">Reference proteome</keyword>
<dbReference type="EMBL" id="JAPWDV010000001">
    <property type="protein sequence ID" value="KAJ6221489.1"/>
    <property type="molecule type" value="Genomic_DNA"/>
</dbReference>
<gene>
    <name evidence="4" type="ORF">RDWZM_000034</name>
</gene>
<dbReference type="InterPro" id="IPR034737">
    <property type="entry name" value="TCTP"/>
</dbReference>
<name>A0A9Q0M9N5_BLOTA</name>
<reference evidence="4" key="1">
    <citation type="submission" date="2022-12" db="EMBL/GenBank/DDBJ databases">
        <title>Genome assemblies of Blomia tropicalis.</title>
        <authorList>
            <person name="Cui Y."/>
        </authorList>
    </citation>
    <scope>NUCLEOTIDE SEQUENCE</scope>
    <source>
        <tissue evidence="4">Adult mites</tissue>
    </source>
</reference>
<protein>
    <recommendedName>
        <fullName evidence="1">Translationally-controlled tumor protein homolog</fullName>
    </recommendedName>
</protein>
<dbReference type="PANTHER" id="PTHR11991">
    <property type="entry name" value="TRANSLATIONALLY CONTROLLED TUMOR PROTEIN-RELATED"/>
    <property type="match status" value="1"/>
</dbReference>
<dbReference type="PRINTS" id="PR01653">
    <property type="entry name" value="TCTPROTEIN"/>
</dbReference>
<sequence length="172" mass="19577">MLIFKDLITGDEMFTDSSKIKLINGCVWEVECNYIIRKQGEVLLDGANPSAEEFDEGTDETSESGYDLVLNQRLVETSFSKADYKNYLKTYTKTLQEKWKALEWSEEKITEAKAKLTEGVKKILPLIGDASFFMGESSDPDGIIGVLEFRDVDGTEKVYMNFFKHGLEEEKV</sequence>
<evidence type="ECO:0000313" key="5">
    <source>
        <dbReference type="Proteomes" id="UP001142055"/>
    </source>
</evidence>
<proteinExistence type="inferred from homology"/>
<dbReference type="Pfam" id="PF00838">
    <property type="entry name" value="TCTP"/>
    <property type="match status" value="1"/>
</dbReference>
<dbReference type="GO" id="GO:0005737">
    <property type="term" value="C:cytoplasm"/>
    <property type="evidence" value="ECO:0007669"/>
    <property type="project" value="TreeGrafter"/>
</dbReference>
<dbReference type="PROSITE" id="PS51797">
    <property type="entry name" value="TCTP_3"/>
    <property type="match status" value="1"/>
</dbReference>
<evidence type="ECO:0000259" key="3">
    <source>
        <dbReference type="PROSITE" id="PS51797"/>
    </source>
</evidence>
<dbReference type="InterPro" id="IPR018105">
    <property type="entry name" value="Translational_control_tumour_p"/>
</dbReference>
<dbReference type="InterPro" id="IPR011057">
    <property type="entry name" value="Mss4-like_sf"/>
</dbReference>
<dbReference type="Gene3D" id="2.170.150.10">
    <property type="entry name" value="Metal Binding Protein, Guanine Nucleotide Exchange Factor, Chain A"/>
    <property type="match status" value="1"/>
</dbReference>
<comment type="similarity">
    <text evidence="2">Belongs to the TCTP family.</text>
</comment>
<dbReference type="InterPro" id="IPR018103">
    <property type="entry name" value="Translation_control_tumour_CS"/>
</dbReference>
<dbReference type="PROSITE" id="PS01003">
    <property type="entry name" value="TCTP_2"/>
    <property type="match status" value="1"/>
</dbReference>
<dbReference type="AlphaFoldDB" id="A0A9Q0M9N5"/>
<dbReference type="OrthoDB" id="10248936at2759"/>
<evidence type="ECO:0000313" key="4">
    <source>
        <dbReference type="EMBL" id="KAJ6221489.1"/>
    </source>
</evidence>
<organism evidence="4 5">
    <name type="scientific">Blomia tropicalis</name>
    <name type="common">Mite</name>
    <dbReference type="NCBI Taxonomy" id="40697"/>
    <lineage>
        <taxon>Eukaryota</taxon>
        <taxon>Metazoa</taxon>
        <taxon>Ecdysozoa</taxon>
        <taxon>Arthropoda</taxon>
        <taxon>Chelicerata</taxon>
        <taxon>Arachnida</taxon>
        <taxon>Acari</taxon>
        <taxon>Acariformes</taxon>
        <taxon>Sarcoptiformes</taxon>
        <taxon>Astigmata</taxon>
        <taxon>Glycyphagoidea</taxon>
        <taxon>Echimyopodidae</taxon>
        <taxon>Blomia</taxon>
    </lineage>
</organism>
<evidence type="ECO:0000256" key="2">
    <source>
        <dbReference type="PROSITE-ProRule" id="PRU01133"/>
    </source>
</evidence>
<dbReference type="PANTHER" id="PTHR11991:SF0">
    <property type="entry name" value="TRANSLATIONALLY-CONTROLLED TUMOR PROTEIN"/>
    <property type="match status" value="1"/>
</dbReference>
<dbReference type="Proteomes" id="UP001142055">
    <property type="component" value="Chromosome 1"/>
</dbReference>
<dbReference type="OMA" id="PYATVWA"/>
<feature type="domain" description="TCTP" evidence="3">
    <location>
        <begin position="1"/>
        <end position="172"/>
    </location>
</feature>